<evidence type="ECO:0000313" key="2">
    <source>
        <dbReference type="EMBL" id="MDN5215386.1"/>
    </source>
</evidence>
<comment type="caution">
    <text evidence="2">The sequence shown here is derived from an EMBL/GenBank/DDBJ whole genome shotgun (WGS) entry which is preliminary data.</text>
</comment>
<dbReference type="Gene3D" id="1.10.10.10">
    <property type="entry name" value="Winged helix-like DNA-binding domain superfamily/Winged helix DNA-binding domain"/>
    <property type="match status" value="1"/>
</dbReference>
<keyword evidence="3" id="KW-1185">Reference proteome</keyword>
<dbReference type="NCBIfam" id="TIGR02937">
    <property type="entry name" value="sigma70-ECF"/>
    <property type="match status" value="1"/>
</dbReference>
<dbReference type="PANTHER" id="PTHR30173:SF36">
    <property type="entry name" value="ECF RNA POLYMERASE SIGMA FACTOR SIGJ"/>
    <property type="match status" value="1"/>
</dbReference>
<proteinExistence type="predicted"/>
<dbReference type="RefSeq" id="WP_346760720.1">
    <property type="nucleotide sequence ID" value="NZ_JAUJEB010000006.1"/>
</dbReference>
<dbReference type="Proteomes" id="UP001172083">
    <property type="component" value="Unassembled WGS sequence"/>
</dbReference>
<evidence type="ECO:0000313" key="3">
    <source>
        <dbReference type="Proteomes" id="UP001172083"/>
    </source>
</evidence>
<gene>
    <name evidence="2" type="ORF">QQ020_25125</name>
</gene>
<dbReference type="PANTHER" id="PTHR30173">
    <property type="entry name" value="SIGMA 19 FACTOR"/>
    <property type="match status" value="1"/>
</dbReference>
<name>A0ABT8LDS9_9BACT</name>
<dbReference type="InterPro" id="IPR013325">
    <property type="entry name" value="RNA_pol_sigma_r2"/>
</dbReference>
<accession>A0ABT8LDS9</accession>
<dbReference type="InterPro" id="IPR032710">
    <property type="entry name" value="NTF2-like_dom_sf"/>
</dbReference>
<dbReference type="SUPFAM" id="SSF88659">
    <property type="entry name" value="Sigma3 and sigma4 domains of RNA polymerase sigma factors"/>
    <property type="match status" value="1"/>
</dbReference>
<dbReference type="InterPro" id="IPR052704">
    <property type="entry name" value="ECF_Sigma-70_Domain"/>
</dbReference>
<dbReference type="InterPro" id="IPR036388">
    <property type="entry name" value="WH-like_DNA-bd_sf"/>
</dbReference>
<sequence length="280" mass="31902">MEDYQNKLFPYAYNILGSSDDAKDAVQDVLTNYVSSKKNNIENEMGYLIKGVINQSINIKNRKKKITSDRMWLPEPIATEKADSNLQREEIISYSMLVLLEQLSPKERAVFILKEGFDYSHKDIAVTLDCTIENARKLLSRAKNKLDDPRSEYGLFTRSNVSPAYLENYINIIKSGDIKALEKMLSRDISISADGGGKIKVVSELTIGKFPTSELLFFVYQKFQESQTIQFAIVNHQPALLFFHGHQLVNCQVFDLEDDGIKIRSIYSILDPDKLKTLAN</sequence>
<organism evidence="2 3">
    <name type="scientific">Agaribacillus aureus</name>
    <dbReference type="NCBI Taxonomy" id="3051825"/>
    <lineage>
        <taxon>Bacteria</taxon>
        <taxon>Pseudomonadati</taxon>
        <taxon>Bacteroidota</taxon>
        <taxon>Cytophagia</taxon>
        <taxon>Cytophagales</taxon>
        <taxon>Splendidivirgaceae</taxon>
        <taxon>Agaribacillus</taxon>
    </lineage>
</organism>
<dbReference type="SUPFAM" id="SSF54427">
    <property type="entry name" value="NTF2-like"/>
    <property type="match status" value="1"/>
</dbReference>
<dbReference type="CDD" id="cd06171">
    <property type="entry name" value="Sigma70_r4"/>
    <property type="match status" value="1"/>
</dbReference>
<dbReference type="InterPro" id="IPR014284">
    <property type="entry name" value="RNA_pol_sigma-70_dom"/>
</dbReference>
<dbReference type="EMBL" id="JAUJEB010000006">
    <property type="protein sequence ID" value="MDN5215386.1"/>
    <property type="molecule type" value="Genomic_DNA"/>
</dbReference>
<evidence type="ECO:0000259" key="1">
    <source>
        <dbReference type="Pfam" id="PF08281"/>
    </source>
</evidence>
<dbReference type="SUPFAM" id="SSF88946">
    <property type="entry name" value="Sigma2 domain of RNA polymerase sigma factors"/>
    <property type="match status" value="1"/>
</dbReference>
<dbReference type="Pfam" id="PF08281">
    <property type="entry name" value="Sigma70_r4_2"/>
    <property type="match status" value="1"/>
</dbReference>
<dbReference type="InterPro" id="IPR013249">
    <property type="entry name" value="RNA_pol_sigma70_r4_t2"/>
</dbReference>
<reference evidence="2" key="1">
    <citation type="submission" date="2023-06" db="EMBL/GenBank/DDBJ databases">
        <title>Genomic of Agaribacillus aureum.</title>
        <authorList>
            <person name="Wang G."/>
        </authorList>
    </citation>
    <scope>NUCLEOTIDE SEQUENCE</scope>
    <source>
        <strain evidence="2">BMA12</strain>
    </source>
</reference>
<dbReference type="InterPro" id="IPR013324">
    <property type="entry name" value="RNA_pol_sigma_r3/r4-like"/>
</dbReference>
<protein>
    <submittedName>
        <fullName evidence="2">Sigma-70 family RNA polymerase sigma factor</fullName>
    </submittedName>
</protein>
<dbReference type="Gene3D" id="1.10.1740.10">
    <property type="match status" value="1"/>
</dbReference>
<feature type="domain" description="RNA polymerase sigma factor 70 region 4 type 2" evidence="1">
    <location>
        <begin position="97"/>
        <end position="146"/>
    </location>
</feature>